<evidence type="ECO:0000259" key="2">
    <source>
        <dbReference type="Pfam" id="PF20432"/>
    </source>
</evidence>
<name>A0A3P4AYI4_9BURK</name>
<evidence type="ECO:0000313" key="3">
    <source>
        <dbReference type="EMBL" id="VCU68500.1"/>
    </source>
</evidence>
<gene>
    <name evidence="3" type="ORF">PIGHUM_00551</name>
</gene>
<dbReference type="GO" id="GO:0003677">
    <property type="term" value="F:DNA binding"/>
    <property type="evidence" value="ECO:0007669"/>
    <property type="project" value="InterPro"/>
</dbReference>
<evidence type="ECO:0000259" key="1">
    <source>
        <dbReference type="Pfam" id="PF09722"/>
    </source>
</evidence>
<dbReference type="Proteomes" id="UP000277294">
    <property type="component" value="Unassembled WGS sequence"/>
</dbReference>
<keyword evidence="4" id="KW-1185">Reference proteome</keyword>
<organism evidence="3 4">
    <name type="scientific">Pigmentiphaga humi</name>
    <dbReference type="NCBI Taxonomy" id="2478468"/>
    <lineage>
        <taxon>Bacteria</taxon>
        <taxon>Pseudomonadati</taxon>
        <taxon>Pseudomonadota</taxon>
        <taxon>Betaproteobacteria</taxon>
        <taxon>Burkholderiales</taxon>
        <taxon>Alcaligenaceae</taxon>
        <taxon>Pigmentiphaga</taxon>
    </lineage>
</organism>
<dbReference type="OrthoDB" id="117888at2"/>
<dbReference type="AlphaFoldDB" id="A0A3P4AYI4"/>
<dbReference type="EMBL" id="UWPJ01000005">
    <property type="protein sequence ID" value="VCU68500.1"/>
    <property type="molecule type" value="Genomic_DNA"/>
</dbReference>
<reference evidence="3 4" key="1">
    <citation type="submission" date="2018-10" db="EMBL/GenBank/DDBJ databases">
        <authorList>
            <person name="Criscuolo A."/>
        </authorList>
    </citation>
    <scope>NUCLEOTIDE SEQUENCE [LARGE SCALE GENOMIC DNA]</scope>
    <source>
        <strain evidence="3">DnA1</strain>
    </source>
</reference>
<feature type="domain" description="Antitoxin Xre/MbcA/ParS-like toxin-binding" evidence="1">
    <location>
        <begin position="79"/>
        <end position="132"/>
    </location>
</feature>
<dbReference type="RefSeq" id="WP_124077706.1">
    <property type="nucleotide sequence ID" value="NZ_UWPJ01000005.1"/>
</dbReference>
<feature type="domain" description="Antitoxin Xre-like helix-turn-helix" evidence="2">
    <location>
        <begin position="11"/>
        <end position="72"/>
    </location>
</feature>
<dbReference type="InterPro" id="IPR024467">
    <property type="entry name" value="Xre/MbcA/ParS-like_toxin-bd"/>
</dbReference>
<dbReference type="Pfam" id="PF20432">
    <property type="entry name" value="Xre-like-HTH"/>
    <property type="match status" value="1"/>
</dbReference>
<proteinExistence type="predicted"/>
<dbReference type="Pfam" id="PF09722">
    <property type="entry name" value="Xre_MbcA_ParS_C"/>
    <property type="match status" value="1"/>
</dbReference>
<dbReference type="InterPro" id="IPR046847">
    <property type="entry name" value="Xre-like_HTH"/>
</dbReference>
<sequence>MAIAASKPTDLNSQAATDAALRTFLRIAQAWQLDSDETATLLGVARSTLFRWKDGRAPAPLPRDTLERLSLVFGIYKALQVLLPVPERADAWLRKPNDAPPFGGRPALDRMLSGMTSDLYVVRSYLDAQRGGWA</sequence>
<accession>A0A3P4AYI4</accession>
<evidence type="ECO:0000313" key="4">
    <source>
        <dbReference type="Proteomes" id="UP000277294"/>
    </source>
</evidence>
<protein>
    <submittedName>
        <fullName evidence="3">Uncharacterized protein</fullName>
    </submittedName>
</protein>